<gene>
    <name evidence="8" type="primary">yteP</name>
    <name evidence="8" type="ORF">GCM10010911_58070</name>
</gene>
<protein>
    <submittedName>
        <fullName evidence="8">Multiple-sugar transport system permease YteP</fullName>
    </submittedName>
</protein>
<keyword evidence="2 6" id="KW-0813">Transport</keyword>
<evidence type="ECO:0000256" key="2">
    <source>
        <dbReference type="ARBA" id="ARBA00022448"/>
    </source>
</evidence>
<evidence type="ECO:0000256" key="1">
    <source>
        <dbReference type="ARBA" id="ARBA00004141"/>
    </source>
</evidence>
<comment type="similarity">
    <text evidence="6">Belongs to the binding-protein-dependent transport system permease family.</text>
</comment>
<keyword evidence="9" id="KW-1185">Reference proteome</keyword>
<dbReference type="AlphaFoldDB" id="A0A916ZF30"/>
<feature type="transmembrane region" description="Helical" evidence="6">
    <location>
        <begin position="12"/>
        <end position="39"/>
    </location>
</feature>
<dbReference type="PROSITE" id="PS50928">
    <property type="entry name" value="ABC_TM1"/>
    <property type="match status" value="1"/>
</dbReference>
<dbReference type="Gene3D" id="1.10.3720.10">
    <property type="entry name" value="MetI-like"/>
    <property type="match status" value="1"/>
</dbReference>
<evidence type="ECO:0000256" key="4">
    <source>
        <dbReference type="ARBA" id="ARBA00022989"/>
    </source>
</evidence>
<proteinExistence type="inferred from homology"/>
<feature type="transmembrane region" description="Helical" evidence="6">
    <location>
        <begin position="108"/>
        <end position="132"/>
    </location>
</feature>
<evidence type="ECO:0000256" key="5">
    <source>
        <dbReference type="ARBA" id="ARBA00023136"/>
    </source>
</evidence>
<organism evidence="8 9">
    <name type="scientific">Paenibacillus nasutitermitis</name>
    <dbReference type="NCBI Taxonomy" id="1652958"/>
    <lineage>
        <taxon>Bacteria</taxon>
        <taxon>Bacillati</taxon>
        <taxon>Bacillota</taxon>
        <taxon>Bacilli</taxon>
        <taxon>Bacillales</taxon>
        <taxon>Paenibacillaceae</taxon>
        <taxon>Paenibacillus</taxon>
    </lineage>
</organism>
<keyword evidence="5 6" id="KW-0472">Membrane</keyword>
<comment type="subcellular location">
    <subcellularLocation>
        <location evidence="6">Cell membrane</location>
        <topology evidence="6">Multi-pass membrane protein</topology>
    </subcellularLocation>
    <subcellularLocation>
        <location evidence="1">Membrane</location>
        <topology evidence="1">Multi-pass membrane protein</topology>
    </subcellularLocation>
</comment>
<dbReference type="InterPro" id="IPR000515">
    <property type="entry name" value="MetI-like"/>
</dbReference>
<keyword evidence="4 6" id="KW-1133">Transmembrane helix</keyword>
<keyword evidence="3 6" id="KW-0812">Transmembrane</keyword>
<dbReference type="RefSeq" id="WP_308422851.1">
    <property type="nucleotide sequence ID" value="NZ_BMHP01000005.1"/>
</dbReference>
<evidence type="ECO:0000313" key="8">
    <source>
        <dbReference type="EMBL" id="GGD91756.1"/>
    </source>
</evidence>
<name>A0A916ZF30_9BACL</name>
<dbReference type="GO" id="GO:0055085">
    <property type="term" value="P:transmembrane transport"/>
    <property type="evidence" value="ECO:0007669"/>
    <property type="project" value="InterPro"/>
</dbReference>
<dbReference type="EMBL" id="BMHP01000005">
    <property type="protein sequence ID" value="GGD91756.1"/>
    <property type="molecule type" value="Genomic_DNA"/>
</dbReference>
<feature type="transmembrane region" description="Helical" evidence="6">
    <location>
        <begin position="76"/>
        <end position="96"/>
    </location>
</feature>
<sequence>MQLVSDIKREQLLYLMLLPGVLFFILFKYLPMLGVVIAFQDYQPFAGILHSHWVGFKHFHRFFMDPTFWQLFKNTLLLAVYNLLFFFPLPIILSLMLNEVRKQVFKRFVQTVIYIPHFISWVVVAGLTYTMLTTEGGIVNEALASLGSDKINFLLSTEWFRTIITSQAIWKETGWGTIIFLAALAGVDQQLYEAARMDGAGRWHQLWHVTFPAIRTTIILLLILRLGSFLDTGFEQIFLMLNSGNRVVGDVFDTYVYTTGLKNAQFSYSTAVGVFKSVVSLILVISANALAKKVGEEGVY</sequence>
<dbReference type="Pfam" id="PF00528">
    <property type="entry name" value="BPD_transp_1"/>
    <property type="match status" value="1"/>
</dbReference>
<dbReference type="CDD" id="cd06261">
    <property type="entry name" value="TM_PBP2"/>
    <property type="match status" value="1"/>
</dbReference>
<evidence type="ECO:0000259" key="7">
    <source>
        <dbReference type="PROSITE" id="PS50928"/>
    </source>
</evidence>
<reference evidence="8" key="1">
    <citation type="journal article" date="2014" name="Int. J. Syst. Evol. Microbiol.">
        <title>Complete genome sequence of Corynebacterium casei LMG S-19264T (=DSM 44701T), isolated from a smear-ripened cheese.</title>
        <authorList>
            <consortium name="US DOE Joint Genome Institute (JGI-PGF)"/>
            <person name="Walter F."/>
            <person name="Albersmeier A."/>
            <person name="Kalinowski J."/>
            <person name="Ruckert C."/>
        </authorList>
    </citation>
    <scope>NUCLEOTIDE SEQUENCE</scope>
    <source>
        <strain evidence="8">CGMCC 1.15178</strain>
    </source>
</reference>
<evidence type="ECO:0000256" key="3">
    <source>
        <dbReference type="ARBA" id="ARBA00022692"/>
    </source>
</evidence>
<evidence type="ECO:0000256" key="6">
    <source>
        <dbReference type="RuleBase" id="RU363032"/>
    </source>
</evidence>
<dbReference type="PANTHER" id="PTHR43496">
    <property type="entry name" value="PROTEIN LPLB"/>
    <property type="match status" value="1"/>
</dbReference>
<dbReference type="GO" id="GO:0005886">
    <property type="term" value="C:plasma membrane"/>
    <property type="evidence" value="ECO:0007669"/>
    <property type="project" value="UniProtKB-SubCell"/>
</dbReference>
<dbReference type="Proteomes" id="UP000612456">
    <property type="component" value="Unassembled WGS sequence"/>
</dbReference>
<feature type="domain" description="ABC transmembrane type-1" evidence="7">
    <location>
        <begin position="72"/>
        <end position="287"/>
    </location>
</feature>
<dbReference type="PANTHER" id="PTHR43496:SF1">
    <property type="entry name" value="POLYGALACTURONAN_RHAMNOGALACTURONAN TRANSPORT SYSTEM PERMEASE PROTEIN YTEP"/>
    <property type="match status" value="1"/>
</dbReference>
<feature type="transmembrane region" description="Helical" evidence="6">
    <location>
        <begin position="206"/>
        <end position="224"/>
    </location>
</feature>
<accession>A0A916ZF30</accession>
<reference evidence="8" key="2">
    <citation type="submission" date="2020-09" db="EMBL/GenBank/DDBJ databases">
        <authorList>
            <person name="Sun Q."/>
            <person name="Zhou Y."/>
        </authorList>
    </citation>
    <scope>NUCLEOTIDE SEQUENCE</scope>
    <source>
        <strain evidence="8">CGMCC 1.15178</strain>
    </source>
</reference>
<evidence type="ECO:0000313" key="9">
    <source>
        <dbReference type="Proteomes" id="UP000612456"/>
    </source>
</evidence>
<dbReference type="SUPFAM" id="SSF161098">
    <property type="entry name" value="MetI-like"/>
    <property type="match status" value="1"/>
</dbReference>
<comment type="caution">
    <text evidence="8">The sequence shown here is derived from an EMBL/GenBank/DDBJ whole genome shotgun (WGS) entry which is preliminary data.</text>
</comment>
<dbReference type="InterPro" id="IPR035906">
    <property type="entry name" value="MetI-like_sf"/>
</dbReference>